<dbReference type="InterPro" id="IPR038330">
    <property type="entry name" value="TspO/MBR-related_sf"/>
</dbReference>
<dbReference type="OrthoDB" id="8841220at2759"/>
<dbReference type="Proteomes" id="UP000305067">
    <property type="component" value="Unassembled WGS sequence"/>
</dbReference>
<dbReference type="PIRSF" id="PIRSF005859">
    <property type="entry name" value="PBR"/>
    <property type="match status" value="1"/>
</dbReference>
<dbReference type="GO" id="GO:0005741">
    <property type="term" value="C:mitochondrial outer membrane"/>
    <property type="evidence" value="ECO:0007669"/>
    <property type="project" value="TreeGrafter"/>
</dbReference>
<keyword evidence="4 6" id="KW-1133">Transmembrane helix</keyword>
<dbReference type="STRING" id="1884261.A0A5C3QFN1"/>
<name>A0A5C3QFN1_9AGAR</name>
<dbReference type="FunFam" id="1.20.1260.100:FF:000001">
    <property type="entry name" value="translocator protein 2"/>
    <property type="match status" value="1"/>
</dbReference>
<evidence type="ECO:0000256" key="3">
    <source>
        <dbReference type="ARBA" id="ARBA00022692"/>
    </source>
</evidence>
<feature type="transmembrane region" description="Helical" evidence="6">
    <location>
        <begin position="58"/>
        <end position="79"/>
    </location>
</feature>
<dbReference type="InterPro" id="IPR004307">
    <property type="entry name" value="TspO_MBR"/>
</dbReference>
<keyword evidence="3 6" id="KW-0812">Transmembrane</keyword>
<organism evidence="7 8">
    <name type="scientific">Pterulicium gracile</name>
    <dbReference type="NCBI Taxonomy" id="1884261"/>
    <lineage>
        <taxon>Eukaryota</taxon>
        <taxon>Fungi</taxon>
        <taxon>Dikarya</taxon>
        <taxon>Basidiomycota</taxon>
        <taxon>Agaricomycotina</taxon>
        <taxon>Agaricomycetes</taxon>
        <taxon>Agaricomycetidae</taxon>
        <taxon>Agaricales</taxon>
        <taxon>Pleurotineae</taxon>
        <taxon>Pterulaceae</taxon>
        <taxon>Pterulicium</taxon>
    </lineage>
</organism>
<dbReference type="Pfam" id="PF03073">
    <property type="entry name" value="TspO_MBR"/>
    <property type="match status" value="1"/>
</dbReference>
<dbReference type="EMBL" id="ML178828">
    <property type="protein sequence ID" value="TFL00532.1"/>
    <property type="molecule type" value="Genomic_DNA"/>
</dbReference>
<reference evidence="7 8" key="1">
    <citation type="journal article" date="2019" name="Nat. Ecol. Evol.">
        <title>Megaphylogeny resolves global patterns of mushroom evolution.</title>
        <authorList>
            <person name="Varga T."/>
            <person name="Krizsan K."/>
            <person name="Foldi C."/>
            <person name="Dima B."/>
            <person name="Sanchez-Garcia M."/>
            <person name="Sanchez-Ramirez S."/>
            <person name="Szollosi G.J."/>
            <person name="Szarkandi J.G."/>
            <person name="Papp V."/>
            <person name="Albert L."/>
            <person name="Andreopoulos W."/>
            <person name="Angelini C."/>
            <person name="Antonin V."/>
            <person name="Barry K.W."/>
            <person name="Bougher N.L."/>
            <person name="Buchanan P."/>
            <person name="Buyck B."/>
            <person name="Bense V."/>
            <person name="Catcheside P."/>
            <person name="Chovatia M."/>
            <person name="Cooper J."/>
            <person name="Damon W."/>
            <person name="Desjardin D."/>
            <person name="Finy P."/>
            <person name="Geml J."/>
            <person name="Haridas S."/>
            <person name="Hughes K."/>
            <person name="Justo A."/>
            <person name="Karasinski D."/>
            <person name="Kautmanova I."/>
            <person name="Kiss B."/>
            <person name="Kocsube S."/>
            <person name="Kotiranta H."/>
            <person name="LaButti K.M."/>
            <person name="Lechner B.E."/>
            <person name="Liimatainen K."/>
            <person name="Lipzen A."/>
            <person name="Lukacs Z."/>
            <person name="Mihaltcheva S."/>
            <person name="Morgado L.N."/>
            <person name="Niskanen T."/>
            <person name="Noordeloos M.E."/>
            <person name="Ohm R.A."/>
            <person name="Ortiz-Santana B."/>
            <person name="Ovrebo C."/>
            <person name="Racz N."/>
            <person name="Riley R."/>
            <person name="Savchenko A."/>
            <person name="Shiryaev A."/>
            <person name="Soop K."/>
            <person name="Spirin V."/>
            <person name="Szebenyi C."/>
            <person name="Tomsovsky M."/>
            <person name="Tulloss R.E."/>
            <person name="Uehling J."/>
            <person name="Grigoriev I.V."/>
            <person name="Vagvolgyi C."/>
            <person name="Papp T."/>
            <person name="Martin F.M."/>
            <person name="Miettinen O."/>
            <person name="Hibbett D.S."/>
            <person name="Nagy L.G."/>
        </authorList>
    </citation>
    <scope>NUCLEOTIDE SEQUENCE [LARGE SCALE GENOMIC DNA]</scope>
    <source>
        <strain evidence="7 8">CBS 309.79</strain>
    </source>
</reference>
<evidence type="ECO:0000313" key="8">
    <source>
        <dbReference type="Proteomes" id="UP000305067"/>
    </source>
</evidence>
<comment type="similarity">
    <text evidence="2">Belongs to the TspO/BZRP family.</text>
</comment>
<evidence type="ECO:0000256" key="4">
    <source>
        <dbReference type="ARBA" id="ARBA00022989"/>
    </source>
</evidence>
<dbReference type="PANTHER" id="PTHR10057">
    <property type="entry name" value="PERIPHERAL-TYPE BENZODIAZEPINE RECEPTOR"/>
    <property type="match status" value="1"/>
</dbReference>
<gene>
    <name evidence="7" type="ORF">BDV98DRAFT_605184</name>
</gene>
<sequence>MPSEIWLPNLLLSIPRNPVTAVGVPMCLGLFSGWPSHGTLDSLWYKSLRHPPGRPGRFLPPLLWTVMYTCVGYASHLAVKHFDREALEGTPKRRALKRGLALYYAQLGLNFIYTPIFLGAQQLGWSLVDSSLMTLTSFTMSSIFHKATGGSTTYLLGPYCVWLVYATYMNGGLWWLNRE</sequence>
<proteinExistence type="inferred from homology"/>
<keyword evidence="8" id="KW-1185">Reference proteome</keyword>
<keyword evidence="5 6" id="KW-0472">Membrane</keyword>
<comment type="subcellular location">
    <subcellularLocation>
        <location evidence="1">Membrane</location>
        <topology evidence="1">Multi-pass membrane protein</topology>
    </subcellularLocation>
</comment>
<evidence type="ECO:0000256" key="1">
    <source>
        <dbReference type="ARBA" id="ARBA00004141"/>
    </source>
</evidence>
<feature type="transmembrane region" description="Helical" evidence="6">
    <location>
        <begin position="100"/>
        <end position="118"/>
    </location>
</feature>
<evidence type="ECO:0000256" key="5">
    <source>
        <dbReference type="ARBA" id="ARBA00023136"/>
    </source>
</evidence>
<feature type="transmembrane region" description="Helical" evidence="6">
    <location>
        <begin position="156"/>
        <end position="176"/>
    </location>
</feature>
<dbReference type="GO" id="GO:0033013">
    <property type="term" value="P:tetrapyrrole metabolic process"/>
    <property type="evidence" value="ECO:0007669"/>
    <property type="project" value="UniProtKB-ARBA"/>
</dbReference>
<protein>
    <submittedName>
        <fullName evidence="7">TspO/MBR-like protein</fullName>
    </submittedName>
</protein>
<dbReference type="PANTHER" id="PTHR10057:SF0">
    <property type="entry name" value="TRANSLOCATOR PROTEIN"/>
    <property type="match status" value="1"/>
</dbReference>
<accession>A0A5C3QFN1</accession>
<dbReference type="AlphaFoldDB" id="A0A5C3QFN1"/>
<evidence type="ECO:0000256" key="6">
    <source>
        <dbReference type="SAM" id="Phobius"/>
    </source>
</evidence>
<dbReference type="Gene3D" id="1.20.1260.100">
    <property type="entry name" value="TspO/MBR protein"/>
    <property type="match status" value="1"/>
</dbReference>
<dbReference type="CDD" id="cd15904">
    <property type="entry name" value="TSPO_MBR"/>
    <property type="match status" value="1"/>
</dbReference>
<evidence type="ECO:0000256" key="2">
    <source>
        <dbReference type="ARBA" id="ARBA00007524"/>
    </source>
</evidence>
<evidence type="ECO:0000313" key="7">
    <source>
        <dbReference type="EMBL" id="TFL00532.1"/>
    </source>
</evidence>